<evidence type="ECO:0000313" key="6">
    <source>
        <dbReference type="Proteomes" id="UP000198417"/>
    </source>
</evidence>
<dbReference type="SUPFAM" id="SSF53822">
    <property type="entry name" value="Periplasmic binding protein-like I"/>
    <property type="match status" value="1"/>
</dbReference>
<evidence type="ECO:0000256" key="2">
    <source>
        <dbReference type="ARBA" id="ARBA00007639"/>
    </source>
</evidence>
<comment type="similarity">
    <text evidence="2">Belongs to the bacterial solute-binding protein 2 family.</text>
</comment>
<dbReference type="Gene3D" id="3.40.50.2300">
    <property type="match status" value="2"/>
</dbReference>
<name>A0A238X6V2_9RHOB</name>
<protein>
    <submittedName>
        <fullName evidence="5">Monosaccharide ABC transporter substrate-binding protein, CUT2 family</fullName>
    </submittedName>
</protein>
<dbReference type="InterPro" id="IPR028082">
    <property type="entry name" value="Peripla_BP_I"/>
</dbReference>
<dbReference type="CDD" id="cd01536">
    <property type="entry name" value="PBP1_ABC_sugar_binding-like"/>
    <property type="match status" value="1"/>
</dbReference>
<dbReference type="RefSeq" id="WP_176439120.1">
    <property type="nucleotide sequence ID" value="NZ_FZNN01000009.1"/>
</dbReference>
<comment type="subcellular location">
    <subcellularLocation>
        <location evidence="1">Cell envelope</location>
    </subcellularLocation>
</comment>
<accession>A0A238X6V2</accession>
<evidence type="ECO:0000259" key="4">
    <source>
        <dbReference type="Pfam" id="PF13407"/>
    </source>
</evidence>
<keyword evidence="3" id="KW-0732">Signal</keyword>
<dbReference type="PANTHER" id="PTHR46847">
    <property type="entry name" value="D-ALLOSE-BINDING PERIPLASMIC PROTEIN-RELATED"/>
    <property type="match status" value="1"/>
</dbReference>
<dbReference type="PANTHER" id="PTHR46847:SF1">
    <property type="entry name" value="D-ALLOSE-BINDING PERIPLASMIC PROTEIN-RELATED"/>
    <property type="match status" value="1"/>
</dbReference>
<dbReference type="Proteomes" id="UP000198417">
    <property type="component" value="Unassembled WGS sequence"/>
</dbReference>
<dbReference type="EMBL" id="FZNN01000009">
    <property type="protein sequence ID" value="SNR54308.1"/>
    <property type="molecule type" value="Genomic_DNA"/>
</dbReference>
<reference evidence="5 6" key="1">
    <citation type="submission" date="2017-06" db="EMBL/GenBank/DDBJ databases">
        <authorList>
            <person name="Kim H.J."/>
            <person name="Triplett B.A."/>
        </authorList>
    </citation>
    <scope>NUCLEOTIDE SEQUENCE [LARGE SCALE GENOMIC DNA]</scope>
    <source>
        <strain evidence="5 6">DSM 29052</strain>
    </source>
</reference>
<proteinExistence type="inferred from homology"/>
<keyword evidence="6" id="KW-1185">Reference proteome</keyword>
<sequence length="297" mass="30568">MAKHIICITKNGTNPAYEGARIGARRIAEAAGYRISSVYPETPDDPQEQSALLQAALDQGPDAVMIAPADPAALDPILAQARAAGLPVVSFVSRSAALAPDCFVTSDNRALAETIAGHLIDHIGGTGRLAIIEGNPASETSAPRTDGFLAAIAAAPGITLAAQATGFYQRDPAAQAMADILSGTDDLQGVLVANDFMALGVIDALHAAGRRMPVVSVNAMPQAIAALLSGDLLATAAFDAMKIACAATMATIRLLEGQPVPRDITLPVDIVTAANCAPWNKGYEERPLPDWAEVTGG</sequence>
<organism evidence="5 6">
    <name type="scientific">Puniceibacterium sediminis</name>
    <dbReference type="NCBI Taxonomy" id="1608407"/>
    <lineage>
        <taxon>Bacteria</taxon>
        <taxon>Pseudomonadati</taxon>
        <taxon>Pseudomonadota</taxon>
        <taxon>Alphaproteobacteria</taxon>
        <taxon>Rhodobacterales</taxon>
        <taxon>Paracoccaceae</taxon>
        <taxon>Puniceibacterium</taxon>
    </lineage>
</organism>
<evidence type="ECO:0000313" key="5">
    <source>
        <dbReference type="EMBL" id="SNR54308.1"/>
    </source>
</evidence>
<feature type="domain" description="Periplasmic binding protein" evidence="4">
    <location>
        <begin position="8"/>
        <end position="258"/>
    </location>
</feature>
<gene>
    <name evidence="5" type="ORF">SAMN06265370_109104</name>
</gene>
<evidence type="ECO:0000256" key="1">
    <source>
        <dbReference type="ARBA" id="ARBA00004196"/>
    </source>
</evidence>
<dbReference type="GO" id="GO:0030313">
    <property type="term" value="C:cell envelope"/>
    <property type="evidence" value="ECO:0007669"/>
    <property type="project" value="UniProtKB-SubCell"/>
</dbReference>
<dbReference type="GO" id="GO:0030246">
    <property type="term" value="F:carbohydrate binding"/>
    <property type="evidence" value="ECO:0007669"/>
    <property type="project" value="UniProtKB-ARBA"/>
</dbReference>
<dbReference type="Pfam" id="PF13407">
    <property type="entry name" value="Peripla_BP_4"/>
    <property type="match status" value="1"/>
</dbReference>
<dbReference type="InterPro" id="IPR025997">
    <property type="entry name" value="SBP_2_dom"/>
</dbReference>
<evidence type="ECO:0000256" key="3">
    <source>
        <dbReference type="ARBA" id="ARBA00022729"/>
    </source>
</evidence>
<dbReference type="AlphaFoldDB" id="A0A238X6V2"/>